<name>A0A6H0Y1V0_9PEZI</name>
<evidence type="ECO:0000256" key="8">
    <source>
        <dbReference type="ARBA" id="ARBA00023242"/>
    </source>
</evidence>
<sequence>MGFFSNPSAAPQAKTSSDGGFIAPDRTERAQCWEGRDAFFACLDRAGIVDSVKEDGRARQACPKELAQFETACKDSWVTYFKKRRVMEHQRDATIQKLSAEGAQGMNISSGR</sequence>
<dbReference type="Proteomes" id="UP000503462">
    <property type="component" value="Chromosome 4"/>
</dbReference>
<dbReference type="InterPro" id="IPR048281">
    <property type="entry name" value="COA6_fun"/>
</dbReference>
<evidence type="ECO:0000256" key="3">
    <source>
        <dbReference type="ARBA" id="ARBA00004569"/>
    </source>
</evidence>
<dbReference type="InterPro" id="IPR036549">
    <property type="entry name" value="CX6/COA6-like_sf"/>
</dbReference>
<evidence type="ECO:0000256" key="1">
    <source>
        <dbReference type="ARBA" id="ARBA00004123"/>
    </source>
</evidence>
<accession>A0A6H0Y1V0</accession>
<dbReference type="Gene3D" id="1.10.10.140">
    <property type="entry name" value="Cytochrome c oxidase, subunit VIb"/>
    <property type="match status" value="1"/>
</dbReference>
<evidence type="ECO:0000256" key="4">
    <source>
        <dbReference type="ARBA" id="ARBA00006425"/>
    </source>
</evidence>
<dbReference type="PANTHER" id="PTHR47677">
    <property type="entry name" value="CYTOCHROME C OXIDASE ASSEMBLY FACTOR 6"/>
    <property type="match status" value="1"/>
</dbReference>
<keyword evidence="11" id="KW-1185">Reference proteome</keyword>
<evidence type="ECO:0000256" key="6">
    <source>
        <dbReference type="ARBA" id="ARBA00023128"/>
    </source>
</evidence>
<keyword evidence="8" id="KW-0539">Nucleus</keyword>
<keyword evidence="6" id="KW-0496">Mitochondrion</keyword>
<evidence type="ECO:0000313" key="10">
    <source>
        <dbReference type="EMBL" id="QIX00993.1"/>
    </source>
</evidence>
<feature type="compositionally biased region" description="Polar residues" evidence="9">
    <location>
        <begin position="1"/>
        <end position="18"/>
    </location>
</feature>
<evidence type="ECO:0000313" key="11">
    <source>
        <dbReference type="Proteomes" id="UP000503462"/>
    </source>
</evidence>
<dbReference type="FunFam" id="1.10.10.140:FF:000003">
    <property type="entry name" value="Cytochrome c oxidase assembly factor 6"/>
    <property type="match status" value="1"/>
</dbReference>
<dbReference type="EMBL" id="CP051142">
    <property type="protein sequence ID" value="QIX00993.1"/>
    <property type="molecule type" value="Genomic_DNA"/>
</dbReference>
<feature type="region of interest" description="Disordered" evidence="9">
    <location>
        <begin position="1"/>
        <end position="23"/>
    </location>
</feature>
<dbReference type="InterPro" id="IPR048280">
    <property type="entry name" value="COX6B-like"/>
</dbReference>
<reference evidence="10 11" key="1">
    <citation type="journal article" date="2016" name="Sci. Rep.">
        <title>Peltaster fructicola genome reveals evolution from an invasive phytopathogen to an ectophytic parasite.</title>
        <authorList>
            <person name="Xu C."/>
            <person name="Chen H."/>
            <person name="Gleason M.L."/>
            <person name="Xu J.R."/>
            <person name="Liu H."/>
            <person name="Zhang R."/>
            <person name="Sun G."/>
        </authorList>
    </citation>
    <scope>NUCLEOTIDE SEQUENCE [LARGE SCALE GENOMIC DNA]</scope>
    <source>
        <strain evidence="10 11">LNHT1506</strain>
    </source>
</reference>
<evidence type="ECO:0008006" key="12">
    <source>
        <dbReference type="Google" id="ProtNLM"/>
    </source>
</evidence>
<organism evidence="10 11">
    <name type="scientific">Peltaster fructicola</name>
    <dbReference type="NCBI Taxonomy" id="286661"/>
    <lineage>
        <taxon>Eukaryota</taxon>
        <taxon>Fungi</taxon>
        <taxon>Dikarya</taxon>
        <taxon>Ascomycota</taxon>
        <taxon>Pezizomycotina</taxon>
        <taxon>Dothideomycetes</taxon>
        <taxon>Dothideomycetes incertae sedis</taxon>
        <taxon>Peltaster</taxon>
    </lineage>
</organism>
<protein>
    <recommendedName>
        <fullName evidence="12">Cytochrome c oxidase assembly factor 6</fullName>
    </recommendedName>
</protein>
<evidence type="ECO:0000256" key="9">
    <source>
        <dbReference type="SAM" id="MobiDB-lite"/>
    </source>
</evidence>
<dbReference type="AlphaFoldDB" id="A0A6H0Y1V0"/>
<keyword evidence="5" id="KW-0963">Cytoplasm</keyword>
<dbReference type="GO" id="GO:0005634">
    <property type="term" value="C:nucleus"/>
    <property type="evidence" value="ECO:0007669"/>
    <property type="project" value="UniProtKB-SubCell"/>
</dbReference>
<evidence type="ECO:0000256" key="2">
    <source>
        <dbReference type="ARBA" id="ARBA00004496"/>
    </source>
</evidence>
<dbReference type="GO" id="GO:0033617">
    <property type="term" value="P:mitochondrial respiratory chain complex IV assembly"/>
    <property type="evidence" value="ECO:0007669"/>
    <property type="project" value="TreeGrafter"/>
</dbReference>
<keyword evidence="7" id="KW-1015">Disulfide bond</keyword>
<dbReference type="SUPFAM" id="SSF47694">
    <property type="entry name" value="Cytochrome c oxidase subunit h"/>
    <property type="match status" value="1"/>
</dbReference>
<evidence type="ECO:0000256" key="7">
    <source>
        <dbReference type="ARBA" id="ARBA00023157"/>
    </source>
</evidence>
<comment type="similarity">
    <text evidence="4">Belongs to the cytochrome c oxidase subunit 6B family.</text>
</comment>
<dbReference type="GO" id="GO:0005758">
    <property type="term" value="C:mitochondrial intermembrane space"/>
    <property type="evidence" value="ECO:0007669"/>
    <property type="project" value="UniProtKB-SubCell"/>
</dbReference>
<evidence type="ECO:0000256" key="5">
    <source>
        <dbReference type="ARBA" id="ARBA00022490"/>
    </source>
</evidence>
<dbReference type="OrthoDB" id="5545577at2759"/>
<proteinExistence type="inferred from homology"/>
<comment type="subcellular location">
    <subcellularLocation>
        <location evidence="2">Cytoplasm</location>
    </subcellularLocation>
    <subcellularLocation>
        <location evidence="3">Mitochondrion intermembrane space</location>
    </subcellularLocation>
    <subcellularLocation>
        <location evidence="1">Nucleus</location>
    </subcellularLocation>
</comment>
<dbReference type="PANTHER" id="PTHR47677:SF1">
    <property type="entry name" value="CYTOCHROME C OXIDASE ASSEMBLY FACTOR 6"/>
    <property type="match status" value="1"/>
</dbReference>
<gene>
    <name evidence="10" type="ORF">AMS68_006510</name>
</gene>
<dbReference type="Pfam" id="PF02297">
    <property type="entry name" value="COX6B"/>
    <property type="match status" value="1"/>
</dbReference>